<dbReference type="AlphaFoldDB" id="A0A0U1KWT4"/>
<gene>
    <name evidence="2" type="ORF">SpAn4DRAFT_3662</name>
</gene>
<dbReference type="EMBL" id="CTRP01000005">
    <property type="protein sequence ID" value="CQR71796.1"/>
    <property type="molecule type" value="Genomic_DNA"/>
</dbReference>
<evidence type="ECO:0000259" key="1">
    <source>
        <dbReference type="SMART" id="SM00849"/>
    </source>
</evidence>
<evidence type="ECO:0000313" key="2">
    <source>
        <dbReference type="EMBL" id="CQR71796.1"/>
    </source>
</evidence>
<dbReference type="SUPFAM" id="SSF56281">
    <property type="entry name" value="Metallo-hydrolase/oxidoreductase"/>
    <property type="match status" value="1"/>
</dbReference>
<organism evidence="2 3">
    <name type="scientific">Sporomusa ovata</name>
    <dbReference type="NCBI Taxonomy" id="2378"/>
    <lineage>
        <taxon>Bacteria</taxon>
        <taxon>Bacillati</taxon>
        <taxon>Bacillota</taxon>
        <taxon>Negativicutes</taxon>
        <taxon>Selenomonadales</taxon>
        <taxon>Sporomusaceae</taxon>
        <taxon>Sporomusa</taxon>
    </lineage>
</organism>
<evidence type="ECO:0000313" key="3">
    <source>
        <dbReference type="Proteomes" id="UP000049855"/>
    </source>
</evidence>
<feature type="domain" description="Metallo-beta-lactamase" evidence="1">
    <location>
        <begin position="27"/>
        <end position="210"/>
    </location>
</feature>
<accession>A0A0U1KWT4</accession>
<dbReference type="InterPro" id="IPR036866">
    <property type="entry name" value="RibonucZ/Hydroxyglut_hydro"/>
</dbReference>
<dbReference type="PANTHER" id="PTHR42951:SF17">
    <property type="entry name" value="METALLO-BETA-LACTAMASE DOMAIN-CONTAINING PROTEIN"/>
    <property type="match status" value="1"/>
</dbReference>
<dbReference type="SMART" id="SM00849">
    <property type="entry name" value="Lactamase_B"/>
    <property type="match status" value="1"/>
</dbReference>
<dbReference type="Proteomes" id="UP000049855">
    <property type="component" value="Unassembled WGS sequence"/>
</dbReference>
<dbReference type="RefSeq" id="WP_021168872.1">
    <property type="nucleotide sequence ID" value="NZ_CTRP01000005.1"/>
</dbReference>
<keyword evidence="3" id="KW-1185">Reference proteome</keyword>
<dbReference type="InterPro" id="IPR001279">
    <property type="entry name" value="Metallo-B-lactamas"/>
</dbReference>
<proteinExistence type="predicted"/>
<sequence>MNIKGKVHLIKHDFSIPLGTEKKLLRFVNSIIIFGKEITLIDTGIKDSYQKIFSYIKEQGRSINEIKLLILSHSHPDHIGSANKIKSITDCKVIAHQAEKNWIEDLDTQYQSRMVPGFYQLVNEPVKVDTCLEHNQEIQLDKNLTIRVLHSPGHSKGSISIFFKEDKILFTADSIPIVNDIPNYDNYSELRTSLETIKHLQDYDILLSSWTEPINGFSKIQKLIMDGEQYLIKLDLGVKSFYTNKDETTLTNCKQLINSLGLPASYVNSIVHKAFQSHLK</sequence>
<dbReference type="InterPro" id="IPR050855">
    <property type="entry name" value="NDM-1-like"/>
</dbReference>
<dbReference type="Gene3D" id="3.60.15.10">
    <property type="entry name" value="Ribonuclease Z/Hydroxyacylglutathione hydrolase-like"/>
    <property type="match status" value="1"/>
</dbReference>
<protein>
    <submittedName>
        <fullName evidence="2">Metallo-beta-lactamase family protein</fullName>
    </submittedName>
</protein>
<dbReference type="PANTHER" id="PTHR42951">
    <property type="entry name" value="METALLO-BETA-LACTAMASE DOMAIN-CONTAINING"/>
    <property type="match status" value="1"/>
</dbReference>
<reference evidence="3" key="1">
    <citation type="submission" date="2015-03" db="EMBL/GenBank/DDBJ databases">
        <authorList>
            <person name="Nijsse Bart"/>
        </authorList>
    </citation>
    <scope>NUCLEOTIDE SEQUENCE [LARGE SCALE GENOMIC DNA]</scope>
</reference>
<name>A0A0U1KWT4_9FIRM</name>
<dbReference type="Pfam" id="PF00753">
    <property type="entry name" value="Lactamase_B"/>
    <property type="match status" value="1"/>
</dbReference>